<sequence length="137" mass="14717">MGPLATLAAGTIAKLAFDEFVKAGAGEAAKRSVGGAIELVKNLRGKIRAKFQGDAKAEKAIQAIEADGSQPALAELETYLKDAMDEDKTFATEIRQMAQQIINIQNQAIHGSRIYNNYGRDQINIEKIEGDPRIGGS</sequence>
<protein>
    <submittedName>
        <fullName evidence="1">Uncharacterized protein</fullName>
    </submittedName>
</protein>
<dbReference type="AlphaFoldDB" id="A0AA96WKQ2"/>
<organism evidence="1">
    <name type="scientific">Leptolyngbya sp. NK1-12</name>
    <dbReference type="NCBI Taxonomy" id="2547451"/>
    <lineage>
        <taxon>Bacteria</taxon>
        <taxon>Bacillati</taxon>
        <taxon>Cyanobacteriota</taxon>
        <taxon>Cyanophyceae</taxon>
        <taxon>Leptolyngbyales</taxon>
        <taxon>Leptolyngbyaceae</taxon>
        <taxon>Leptolyngbya group</taxon>
        <taxon>Leptolyngbya</taxon>
    </lineage>
</organism>
<evidence type="ECO:0000313" key="1">
    <source>
        <dbReference type="EMBL" id="WNZ23156.1"/>
    </source>
</evidence>
<dbReference type="EMBL" id="CP053586">
    <property type="protein sequence ID" value="WNZ23156.1"/>
    <property type="molecule type" value="Genomic_DNA"/>
</dbReference>
<accession>A0AA96WKQ2</accession>
<reference evidence="1" key="1">
    <citation type="submission" date="2020-05" db="EMBL/GenBank/DDBJ databases">
        <authorList>
            <person name="Zhu T."/>
            <person name="Keshari N."/>
            <person name="Lu X."/>
        </authorList>
    </citation>
    <scope>NUCLEOTIDE SEQUENCE</scope>
    <source>
        <strain evidence="1">NK1-12</strain>
    </source>
</reference>
<name>A0AA96WKQ2_9CYAN</name>
<gene>
    <name evidence="1" type="ORF">HJG54_10015</name>
</gene>
<proteinExistence type="predicted"/>
<dbReference type="RefSeq" id="WP_316434753.1">
    <property type="nucleotide sequence ID" value="NZ_CP053586.1"/>
</dbReference>